<protein>
    <recommendedName>
        <fullName evidence="4">Type IV toxin-antitoxin system AbiEi family antitoxin domain-containing protein</fullName>
    </recommendedName>
</protein>
<evidence type="ECO:0000256" key="1">
    <source>
        <dbReference type="SAM" id="MobiDB-lite"/>
    </source>
</evidence>
<feature type="region of interest" description="Disordered" evidence="1">
    <location>
        <begin position="103"/>
        <end position="122"/>
    </location>
</feature>
<evidence type="ECO:0000313" key="2">
    <source>
        <dbReference type="EMBL" id="MDN4173476.1"/>
    </source>
</evidence>
<dbReference type="Proteomes" id="UP001168620">
    <property type="component" value="Unassembled WGS sequence"/>
</dbReference>
<organism evidence="2 3">
    <name type="scientific">Nocardioides oceani</name>
    <dbReference type="NCBI Taxonomy" id="3058369"/>
    <lineage>
        <taxon>Bacteria</taxon>
        <taxon>Bacillati</taxon>
        <taxon>Actinomycetota</taxon>
        <taxon>Actinomycetes</taxon>
        <taxon>Propionibacteriales</taxon>
        <taxon>Nocardioidaceae</taxon>
        <taxon>Nocardioides</taxon>
    </lineage>
</organism>
<comment type="caution">
    <text evidence="2">The sequence shown here is derived from an EMBL/GenBank/DDBJ whole genome shotgun (WGS) entry which is preliminary data.</text>
</comment>
<proteinExistence type="predicted"/>
<dbReference type="RefSeq" id="WP_300952583.1">
    <property type="nucleotide sequence ID" value="NZ_JAUHJQ010000003.1"/>
</dbReference>
<gene>
    <name evidence="2" type="ORF">QWY28_11015</name>
</gene>
<reference evidence="2" key="1">
    <citation type="submission" date="2023-06" db="EMBL/GenBank/DDBJ databases">
        <title>Draft genome sequence of Nocardioides sp. SOB77.</title>
        <authorList>
            <person name="Zhang G."/>
        </authorList>
    </citation>
    <scope>NUCLEOTIDE SEQUENCE</scope>
    <source>
        <strain evidence="2">SOB77</strain>
    </source>
</reference>
<accession>A0ABT8FFK9</accession>
<evidence type="ECO:0008006" key="4">
    <source>
        <dbReference type="Google" id="ProtNLM"/>
    </source>
</evidence>
<sequence>MRPALRAIADRQSGLVLRHQVAAAGYSDRDLRSHLALHGSWTGVRRGVYAESSVWDALDPVGRWRLRDLAVHLTTDVEHAMSVDSAARALGLPFVMPAQPMSHLVRPGRRGTRSERGVKHHLSRRMPEPLVEVEGMTVTPLARTALDIAREHGFEAGVAACDGAMRRGVSRQVLERELDVMTSWPFITRARPAVEHADAGAENVAESYARILVAELGRGRPSTQFPVRVASGVVWCDLQLGNHVFEFDGRIKYVDQTHGGVADLPVDRVVWEEKKRQREVEAVGLGLSRIIWADFFAEGRAAARTRLLADVEISDRRFGPVLAPHLAEDAARLRLVREARIFRSAS</sequence>
<dbReference type="EMBL" id="JAUHJQ010000003">
    <property type="protein sequence ID" value="MDN4173476.1"/>
    <property type="molecule type" value="Genomic_DNA"/>
</dbReference>
<evidence type="ECO:0000313" key="3">
    <source>
        <dbReference type="Proteomes" id="UP001168620"/>
    </source>
</evidence>
<name>A0ABT8FFK9_9ACTN</name>
<keyword evidence="3" id="KW-1185">Reference proteome</keyword>